<keyword evidence="5" id="KW-0408">Iron</keyword>
<dbReference type="InterPro" id="IPR058240">
    <property type="entry name" value="rSAM_sf"/>
</dbReference>
<evidence type="ECO:0000313" key="9">
    <source>
        <dbReference type="EMBL" id="MFB2937274.1"/>
    </source>
</evidence>
<sequence>MLFVNLKSLIPQSWKSKIKSGVIRPLKRGWDSFLDFIVTEYNYRFRRKEIQKLLENQRNLPRGLHIEGTNICNAKCTFCAYPQMERPKQTMPMAQFRQLIDQYVAMGGKYVSLTPIVGDPFVDRHIFERLDYLNQRPEIQGFYFYTNAILMKPEVSQRLMAYGAKLKVHVSMGGFDRETYKAIMGVDHFDLVRRHIESFIEIKTKLNSPIHFVISVRCPKSKCTGELWQLIRSNQVKGILTIEWPYHGFDSWTGKIKAEDLKKVGLEPMRPPYKRGACELLYMRPVVLANGKVNACACRDVEAQLIVGDINESKLEEVWTGKAIDDLIERHEKGDFPEVCKRCTWYISVYNQRQSTILQPLLNWSEEDSSESFRLY</sequence>
<evidence type="ECO:0000259" key="7">
    <source>
        <dbReference type="Pfam" id="PF04055"/>
    </source>
</evidence>
<evidence type="ECO:0000256" key="4">
    <source>
        <dbReference type="ARBA" id="ARBA00022723"/>
    </source>
</evidence>
<dbReference type="InterPro" id="IPR050377">
    <property type="entry name" value="Radical_SAM_PqqE_MftC-like"/>
</dbReference>
<organism evidence="9 10">
    <name type="scientific">Floridaenema fluviatile BLCC-F154</name>
    <dbReference type="NCBI Taxonomy" id="3153640"/>
    <lineage>
        <taxon>Bacteria</taxon>
        <taxon>Bacillati</taxon>
        <taxon>Cyanobacteriota</taxon>
        <taxon>Cyanophyceae</taxon>
        <taxon>Oscillatoriophycideae</taxon>
        <taxon>Aerosakkonematales</taxon>
        <taxon>Aerosakkonemataceae</taxon>
        <taxon>Floridanema</taxon>
        <taxon>Floridanema fluviatile</taxon>
    </lineage>
</organism>
<feature type="domain" description="Radical SAM core" evidence="7">
    <location>
        <begin position="67"/>
        <end position="202"/>
    </location>
</feature>
<dbReference type="CDD" id="cd21109">
    <property type="entry name" value="SPASM"/>
    <property type="match status" value="1"/>
</dbReference>
<keyword evidence="2" id="KW-0004">4Fe-4S</keyword>
<name>A0ABV4YGF3_9CYAN</name>
<dbReference type="SFLD" id="SFLDS00029">
    <property type="entry name" value="Radical_SAM"/>
    <property type="match status" value="1"/>
</dbReference>
<keyword evidence="4" id="KW-0479">Metal-binding</keyword>
<evidence type="ECO:0000256" key="1">
    <source>
        <dbReference type="ARBA" id="ARBA00001966"/>
    </source>
</evidence>
<evidence type="ECO:0000313" key="10">
    <source>
        <dbReference type="Proteomes" id="UP001576776"/>
    </source>
</evidence>
<dbReference type="InterPro" id="IPR013785">
    <property type="entry name" value="Aldolase_TIM"/>
</dbReference>
<keyword evidence="6" id="KW-0411">Iron-sulfur</keyword>
<dbReference type="InterPro" id="IPR023885">
    <property type="entry name" value="4Fe4S-binding_SPASM_dom"/>
</dbReference>
<protein>
    <submittedName>
        <fullName evidence="9">Radical SAM protein</fullName>
    </submittedName>
</protein>
<dbReference type="RefSeq" id="WP_413258756.1">
    <property type="nucleotide sequence ID" value="NZ_JBHFNS010000070.1"/>
</dbReference>
<keyword evidence="10" id="KW-1185">Reference proteome</keyword>
<dbReference type="SFLD" id="SFLDG01387">
    <property type="entry name" value="BtrN-like_SPASM_domain_contain"/>
    <property type="match status" value="1"/>
</dbReference>
<dbReference type="Gene3D" id="3.20.20.70">
    <property type="entry name" value="Aldolase class I"/>
    <property type="match status" value="1"/>
</dbReference>
<reference evidence="9 10" key="1">
    <citation type="submission" date="2024-09" db="EMBL/GenBank/DDBJ databases">
        <title>Floridaenema gen nov. (Aerosakkonemataceae, Aerosakkonematales ord. nov., Cyanobacteria) from benthic tropical and subtropical fresh waters, with the description of four new species.</title>
        <authorList>
            <person name="Moretto J.A."/>
            <person name="Berthold D.E."/>
            <person name="Lefler F.W."/>
            <person name="Huang I.-S."/>
            <person name="Laughinghouse H. IV."/>
        </authorList>
    </citation>
    <scope>NUCLEOTIDE SEQUENCE [LARGE SCALE GENOMIC DNA]</scope>
    <source>
        <strain evidence="9 10">BLCC-F154</strain>
    </source>
</reference>
<proteinExistence type="predicted"/>
<dbReference type="Pfam" id="PF13186">
    <property type="entry name" value="SPASM"/>
    <property type="match status" value="1"/>
</dbReference>
<dbReference type="CDD" id="cd01335">
    <property type="entry name" value="Radical_SAM"/>
    <property type="match status" value="1"/>
</dbReference>
<dbReference type="PANTHER" id="PTHR11228:SF7">
    <property type="entry name" value="PQQA PEPTIDE CYCLASE"/>
    <property type="match status" value="1"/>
</dbReference>
<gene>
    <name evidence="9" type="ORF">ACE1B6_18660</name>
</gene>
<dbReference type="EMBL" id="JBHFNS010000070">
    <property type="protein sequence ID" value="MFB2937274.1"/>
    <property type="molecule type" value="Genomic_DNA"/>
</dbReference>
<evidence type="ECO:0000256" key="6">
    <source>
        <dbReference type="ARBA" id="ARBA00023014"/>
    </source>
</evidence>
<accession>A0ABV4YGF3</accession>
<comment type="cofactor">
    <cofactor evidence="1">
        <name>[4Fe-4S] cluster</name>
        <dbReference type="ChEBI" id="CHEBI:49883"/>
    </cofactor>
</comment>
<dbReference type="InterPro" id="IPR034391">
    <property type="entry name" value="AdoMet-like_SPASM_containing"/>
</dbReference>
<dbReference type="SFLD" id="SFLDG01067">
    <property type="entry name" value="SPASM/twitch_domain_containing"/>
    <property type="match status" value="1"/>
</dbReference>
<dbReference type="Pfam" id="PF04055">
    <property type="entry name" value="Radical_SAM"/>
    <property type="match status" value="1"/>
</dbReference>
<evidence type="ECO:0000259" key="8">
    <source>
        <dbReference type="Pfam" id="PF13186"/>
    </source>
</evidence>
<evidence type="ECO:0000256" key="3">
    <source>
        <dbReference type="ARBA" id="ARBA00022691"/>
    </source>
</evidence>
<dbReference type="Proteomes" id="UP001576776">
    <property type="component" value="Unassembled WGS sequence"/>
</dbReference>
<feature type="domain" description="4Fe4S-binding SPASM" evidence="8">
    <location>
        <begin position="278"/>
        <end position="344"/>
    </location>
</feature>
<dbReference type="SUPFAM" id="SSF102114">
    <property type="entry name" value="Radical SAM enzymes"/>
    <property type="match status" value="1"/>
</dbReference>
<keyword evidence="3" id="KW-0949">S-adenosyl-L-methionine</keyword>
<comment type="caution">
    <text evidence="9">The sequence shown here is derived from an EMBL/GenBank/DDBJ whole genome shotgun (WGS) entry which is preliminary data.</text>
</comment>
<dbReference type="InterPro" id="IPR007197">
    <property type="entry name" value="rSAM"/>
</dbReference>
<evidence type="ECO:0000256" key="5">
    <source>
        <dbReference type="ARBA" id="ARBA00023004"/>
    </source>
</evidence>
<evidence type="ECO:0000256" key="2">
    <source>
        <dbReference type="ARBA" id="ARBA00022485"/>
    </source>
</evidence>
<dbReference type="PANTHER" id="PTHR11228">
    <property type="entry name" value="RADICAL SAM DOMAIN PROTEIN"/>
    <property type="match status" value="1"/>
</dbReference>